<evidence type="ECO:0000256" key="5">
    <source>
        <dbReference type="ARBA" id="ARBA00022645"/>
    </source>
</evidence>
<evidence type="ECO:0000256" key="11">
    <source>
        <dbReference type="ARBA" id="ARBA00023049"/>
    </source>
</evidence>
<name>A0A1V9XAQ1_9ACAR</name>
<dbReference type="InterPro" id="IPR036990">
    <property type="entry name" value="M14A-like_propep"/>
</dbReference>
<dbReference type="PANTHER" id="PTHR11705">
    <property type="entry name" value="PROTEASE FAMILY M14 CARBOXYPEPTIDASE A,B"/>
    <property type="match status" value="1"/>
</dbReference>
<evidence type="ECO:0000256" key="16">
    <source>
        <dbReference type="SAM" id="SignalP"/>
    </source>
</evidence>
<dbReference type="GO" id="GO:0004181">
    <property type="term" value="F:metallocarboxypeptidase activity"/>
    <property type="evidence" value="ECO:0007669"/>
    <property type="project" value="InterPro"/>
</dbReference>
<dbReference type="SUPFAM" id="SSF54897">
    <property type="entry name" value="Protease propeptides/inhibitors"/>
    <property type="match status" value="1"/>
</dbReference>
<comment type="function">
    <text evidence="13">Involved in the digestion of the blood meal.</text>
</comment>
<evidence type="ECO:0000259" key="17">
    <source>
        <dbReference type="PROSITE" id="PS52035"/>
    </source>
</evidence>
<dbReference type="InterPro" id="IPR000834">
    <property type="entry name" value="Peptidase_M14"/>
</dbReference>
<dbReference type="AlphaFoldDB" id="A0A1V9XAQ1"/>
<evidence type="ECO:0000256" key="9">
    <source>
        <dbReference type="ARBA" id="ARBA00022801"/>
    </source>
</evidence>
<feature type="signal peptide" evidence="16">
    <location>
        <begin position="1"/>
        <end position="16"/>
    </location>
</feature>
<dbReference type="EMBL" id="MNPL01016939">
    <property type="protein sequence ID" value="OQR70620.1"/>
    <property type="molecule type" value="Genomic_DNA"/>
</dbReference>
<feature type="compositionally biased region" description="Low complexity" evidence="15">
    <location>
        <begin position="157"/>
        <end position="166"/>
    </location>
</feature>
<dbReference type="PANTHER" id="PTHR11705:SF91">
    <property type="entry name" value="FI01817P-RELATED"/>
    <property type="match status" value="1"/>
</dbReference>
<dbReference type="OrthoDB" id="3626597at2759"/>
<keyword evidence="7" id="KW-0479">Metal-binding</keyword>
<feature type="compositionally biased region" description="Low complexity" evidence="15">
    <location>
        <begin position="31"/>
        <end position="46"/>
    </location>
</feature>
<dbReference type="InterPro" id="IPR003146">
    <property type="entry name" value="M14A_act_pep"/>
</dbReference>
<evidence type="ECO:0000256" key="3">
    <source>
        <dbReference type="ARBA" id="ARBA00005988"/>
    </source>
</evidence>
<evidence type="ECO:0000256" key="4">
    <source>
        <dbReference type="ARBA" id="ARBA00022525"/>
    </source>
</evidence>
<evidence type="ECO:0000256" key="6">
    <source>
        <dbReference type="ARBA" id="ARBA00022670"/>
    </source>
</evidence>
<evidence type="ECO:0000256" key="15">
    <source>
        <dbReference type="SAM" id="MobiDB-lite"/>
    </source>
</evidence>
<dbReference type="GO" id="GO:0006508">
    <property type="term" value="P:proteolysis"/>
    <property type="evidence" value="ECO:0007669"/>
    <property type="project" value="UniProtKB-KW"/>
</dbReference>
<evidence type="ECO:0000256" key="8">
    <source>
        <dbReference type="ARBA" id="ARBA00022729"/>
    </source>
</evidence>
<keyword evidence="6" id="KW-0645">Protease</keyword>
<comment type="similarity">
    <text evidence="3 14">Belongs to the peptidase M14 family.</text>
</comment>
<feature type="region of interest" description="Disordered" evidence="15">
    <location>
        <begin position="91"/>
        <end position="116"/>
    </location>
</feature>
<feature type="compositionally biased region" description="Basic and acidic residues" evidence="15">
    <location>
        <begin position="274"/>
        <end position="284"/>
    </location>
</feature>
<feature type="region of interest" description="Disordered" evidence="15">
    <location>
        <begin position="19"/>
        <end position="51"/>
    </location>
</feature>
<accession>A0A1V9XAQ1</accession>
<gene>
    <name evidence="18" type="ORF">BIW11_11514</name>
</gene>
<dbReference type="Proteomes" id="UP000192247">
    <property type="component" value="Unassembled WGS sequence"/>
</dbReference>
<dbReference type="InParanoid" id="A0A1V9XAQ1"/>
<dbReference type="Pfam" id="PF00246">
    <property type="entry name" value="Peptidase_M14"/>
    <property type="match status" value="1"/>
</dbReference>
<keyword evidence="19" id="KW-1185">Reference proteome</keyword>
<feature type="active site" description="Proton donor/acceptor" evidence="14">
    <location>
        <position position="689"/>
    </location>
</feature>
<dbReference type="FunFam" id="3.40.630.10:FF:000040">
    <property type="entry name" value="zinc carboxypeptidase"/>
    <property type="match status" value="1"/>
</dbReference>
<reference evidence="18 19" key="1">
    <citation type="journal article" date="2017" name="Gigascience">
        <title>Draft genome of the honey bee ectoparasitic mite, Tropilaelaps mercedesae, is shaped by the parasitic life history.</title>
        <authorList>
            <person name="Dong X."/>
            <person name="Armstrong S.D."/>
            <person name="Xia D."/>
            <person name="Makepeace B.L."/>
            <person name="Darby A.C."/>
            <person name="Kadowaki T."/>
        </authorList>
    </citation>
    <scope>NUCLEOTIDE SEQUENCE [LARGE SCALE GENOMIC DNA]</scope>
    <source>
        <strain evidence="18">Wuxi-XJTLU</strain>
    </source>
</reference>
<dbReference type="GO" id="GO:0005615">
    <property type="term" value="C:extracellular space"/>
    <property type="evidence" value="ECO:0007669"/>
    <property type="project" value="TreeGrafter"/>
</dbReference>
<keyword evidence="5 18" id="KW-0121">Carboxypeptidase</keyword>
<comment type="subcellular location">
    <subcellularLocation>
        <location evidence="2">Secreted</location>
    </subcellularLocation>
</comment>
<sequence>MQSLVAIAALITLAVTAPSGPTAEMEPERPPSTSATTSGSSVVVSPENDDESRLEIIPSADDLLIRGRVQMEALNEGLEVKQEMRMAAIDGGGSGSLEETTTPSAVNGRVPSADSEDRVKLDGANSADIAGRVQPDVRGVSVGDSVKKLPHGGASSGGASAKAAVASGNKRTTMLNANVSTGHSSEMDPMKKAEVPVVYSLEGDMMTGDKGDTSVAKWTSAVQTAEQAVVEEVPTSDAKPKKSASRKNIAERTPYRYVSAVPADTEPGNATAKTTEDGGKKVEQPEESSSKPAVSKVQGASRQFGSIPQVVPFTEELLLQSNAVKTYEGYKVYRIGIESSRQQKFIHGLADDLVSNVSLWNEPRIDENVTFIVPAETAQQVEQALSKQDLRFDVLTDNLKSWIDAEREGLNPELFLQDRSMANFRLDKYHSFDEIMSYLDLLADQYPSRVRRMTLGSTYENNPIRGLVVSTGGNKRAVYVDGGTHAREWISVASVLYLLTIFTTKIDSDPEVMALLNHFDFHFVPVVNPDGYKYTWKGDRLWRKNRVRFQGFFWCTGVDPNRNFDFHWGTEGASADPCAQTYRGPSAFSESESRAVRDYIGGIKNDLSLYLSVHSYGQYLLAPYGTGPLLESPKNDDLMAAGSAFREGVYKSSGYTYRVGGSKKILYAASGLSSDWVHDQGVTYSYVVELRDQGYHGFLLPASEIVPTSEEILGGVKALLKHITVPETTGQA</sequence>
<dbReference type="Gene3D" id="3.40.630.10">
    <property type="entry name" value="Zn peptidases"/>
    <property type="match status" value="1"/>
</dbReference>
<protein>
    <submittedName>
        <fullName evidence="18">Carboxypeptidase A2-like</fullName>
    </submittedName>
</protein>
<dbReference type="SMART" id="SM00631">
    <property type="entry name" value="Zn_pept"/>
    <property type="match status" value="1"/>
</dbReference>
<feature type="region of interest" description="Disordered" evidence="15">
    <location>
        <begin position="229"/>
        <end position="300"/>
    </location>
</feature>
<dbReference type="FunCoup" id="A0A1V9XAQ1">
    <property type="interactions" value="30"/>
</dbReference>
<dbReference type="CDD" id="cd03860">
    <property type="entry name" value="M14_CP_A-B_like"/>
    <property type="match status" value="1"/>
</dbReference>
<evidence type="ECO:0000256" key="13">
    <source>
        <dbReference type="ARBA" id="ARBA00057299"/>
    </source>
</evidence>
<evidence type="ECO:0000256" key="7">
    <source>
        <dbReference type="ARBA" id="ARBA00022723"/>
    </source>
</evidence>
<evidence type="ECO:0000256" key="1">
    <source>
        <dbReference type="ARBA" id="ARBA00001947"/>
    </source>
</evidence>
<evidence type="ECO:0000256" key="2">
    <source>
        <dbReference type="ARBA" id="ARBA00004613"/>
    </source>
</evidence>
<keyword evidence="11" id="KW-0482">Metalloprotease</keyword>
<feature type="domain" description="Peptidase M14" evidence="17">
    <location>
        <begin position="428"/>
        <end position="723"/>
    </location>
</feature>
<proteinExistence type="inferred from homology"/>
<evidence type="ECO:0000313" key="19">
    <source>
        <dbReference type="Proteomes" id="UP000192247"/>
    </source>
</evidence>
<keyword evidence="9" id="KW-0378">Hydrolase</keyword>
<evidence type="ECO:0000256" key="10">
    <source>
        <dbReference type="ARBA" id="ARBA00022833"/>
    </source>
</evidence>
<organism evidence="18 19">
    <name type="scientific">Tropilaelaps mercedesae</name>
    <dbReference type="NCBI Taxonomy" id="418985"/>
    <lineage>
        <taxon>Eukaryota</taxon>
        <taxon>Metazoa</taxon>
        <taxon>Ecdysozoa</taxon>
        <taxon>Arthropoda</taxon>
        <taxon>Chelicerata</taxon>
        <taxon>Arachnida</taxon>
        <taxon>Acari</taxon>
        <taxon>Parasitiformes</taxon>
        <taxon>Mesostigmata</taxon>
        <taxon>Gamasina</taxon>
        <taxon>Dermanyssoidea</taxon>
        <taxon>Laelapidae</taxon>
        <taxon>Tropilaelaps</taxon>
    </lineage>
</organism>
<evidence type="ECO:0000313" key="18">
    <source>
        <dbReference type="EMBL" id="OQR70620.1"/>
    </source>
</evidence>
<feature type="chain" id="PRO_5012190240" evidence="16">
    <location>
        <begin position="17"/>
        <end position="732"/>
    </location>
</feature>
<dbReference type="Pfam" id="PF02244">
    <property type="entry name" value="Propep_M14"/>
    <property type="match status" value="1"/>
</dbReference>
<keyword evidence="4" id="KW-0964">Secreted</keyword>
<keyword evidence="8 16" id="KW-0732">Signal</keyword>
<dbReference type="Gene3D" id="3.30.70.340">
    <property type="entry name" value="Metallocarboxypeptidase-like"/>
    <property type="match status" value="1"/>
</dbReference>
<dbReference type="SUPFAM" id="SSF53187">
    <property type="entry name" value="Zn-dependent exopeptidases"/>
    <property type="match status" value="1"/>
</dbReference>
<comment type="cofactor">
    <cofactor evidence="1">
        <name>Zn(2+)</name>
        <dbReference type="ChEBI" id="CHEBI:29105"/>
    </cofactor>
</comment>
<dbReference type="PROSITE" id="PS52035">
    <property type="entry name" value="PEPTIDASE_M14"/>
    <property type="match status" value="1"/>
</dbReference>
<evidence type="ECO:0000256" key="14">
    <source>
        <dbReference type="PROSITE-ProRule" id="PRU01379"/>
    </source>
</evidence>
<comment type="caution">
    <text evidence="18">The sequence shown here is derived from an EMBL/GenBank/DDBJ whole genome shotgun (WGS) entry which is preliminary data.</text>
</comment>
<dbReference type="PRINTS" id="PR00765">
    <property type="entry name" value="CRBOXYPTASEA"/>
</dbReference>
<dbReference type="GO" id="GO:0008270">
    <property type="term" value="F:zinc ion binding"/>
    <property type="evidence" value="ECO:0007669"/>
    <property type="project" value="InterPro"/>
</dbReference>
<evidence type="ECO:0000256" key="12">
    <source>
        <dbReference type="ARBA" id="ARBA00023157"/>
    </source>
</evidence>
<feature type="region of interest" description="Disordered" evidence="15">
    <location>
        <begin position="143"/>
        <end position="166"/>
    </location>
</feature>
<keyword evidence="10" id="KW-0862">Zinc</keyword>
<keyword evidence="12" id="KW-1015">Disulfide bond</keyword>